<proteinExistence type="predicted"/>
<feature type="chain" id="PRO_5043697948" description="BURP domain-containing protein" evidence="3">
    <location>
        <begin position="23"/>
        <end position="621"/>
    </location>
</feature>
<sequence length="621" mass="67316">MQRSSFSLLLLLTAVTVSVAAAATVKPTANNPFTPRASFLRYWAQKIPNKLPQPQFLLSKLSPLTPQASAFLQSLVDRNNLSARLPSFCAAANLFCFPESSPSLAKHTGFAAFAVYSNRNFNNYGTRALGDGNSFKNYSDGENVAVDSFKRYSRESLGHREGFVNYGPDGNVLTEEFSSYSVAGLGSNGEFVNYARSVNNPNLGFNAYDTDGVGTRSFASYSDETNAGDQRFSSYGRKATGTPTGFASYGKDSNVIGSTFSGYGESAVASNDTFASYGINGNVPVNTFQSYGDGGNFDSESFSTYREESNVGDDSFSSYAKNSNFGNATFSNYGNSANPGSDAFKQYGKGAKNQTIGFKTYGGDNTTFKDYAKKNEISFAEYKKQRSSSSPKTTTNKWAVEEGKFFRESKLKQGTVMKMPDIADKMPPRSFLPRSLAKKLPFSSTRMGELLKIFKSDENSTLASIAGKTMRECEREPSRGETKRCVASAEDMVDFAVQILGNDVTVKSTESLGGSKGTVEIGHVVGINGGKVTKSVSCHQSLFPYLVYFCHSVPAVRVYEADILDVQTKQKINHGVAICHVDTSAWGPSHGAFVALGGGPGKIEVCHWIFQNDMTWVVADH</sequence>
<dbReference type="InterPro" id="IPR051897">
    <property type="entry name" value="PG-associated_BURP"/>
</dbReference>
<keyword evidence="1 3" id="KW-0732">Signal</keyword>
<evidence type="ECO:0000256" key="1">
    <source>
        <dbReference type="ARBA" id="ARBA00022729"/>
    </source>
</evidence>
<organism evidence="5 6">
    <name type="scientific">Aristolochia fimbriata</name>
    <name type="common">White veined hardy Dutchman's pipe vine</name>
    <dbReference type="NCBI Taxonomy" id="158543"/>
    <lineage>
        <taxon>Eukaryota</taxon>
        <taxon>Viridiplantae</taxon>
        <taxon>Streptophyta</taxon>
        <taxon>Embryophyta</taxon>
        <taxon>Tracheophyta</taxon>
        <taxon>Spermatophyta</taxon>
        <taxon>Magnoliopsida</taxon>
        <taxon>Magnoliidae</taxon>
        <taxon>Piperales</taxon>
        <taxon>Aristolochiaceae</taxon>
        <taxon>Aristolochia</taxon>
    </lineage>
</organism>
<dbReference type="InterPro" id="IPR004873">
    <property type="entry name" value="BURP_dom"/>
</dbReference>
<feature type="domain" description="BURP" evidence="4">
    <location>
        <begin position="405"/>
        <end position="619"/>
    </location>
</feature>
<evidence type="ECO:0000313" key="6">
    <source>
        <dbReference type="Proteomes" id="UP000825729"/>
    </source>
</evidence>
<dbReference type="EMBL" id="JAINDJ010000004">
    <property type="protein sequence ID" value="KAG9449996.1"/>
    <property type="molecule type" value="Genomic_DNA"/>
</dbReference>
<keyword evidence="6" id="KW-1185">Reference proteome</keyword>
<gene>
    <name evidence="5" type="ORF">H6P81_009961</name>
</gene>
<dbReference type="AlphaFoldDB" id="A0AAV7EQ68"/>
<evidence type="ECO:0000256" key="3">
    <source>
        <dbReference type="SAM" id="SignalP"/>
    </source>
</evidence>
<reference evidence="5 6" key="1">
    <citation type="submission" date="2021-07" db="EMBL/GenBank/DDBJ databases">
        <title>The Aristolochia fimbriata genome: insights into angiosperm evolution, floral development and chemical biosynthesis.</title>
        <authorList>
            <person name="Jiao Y."/>
        </authorList>
    </citation>
    <scope>NUCLEOTIDE SEQUENCE [LARGE SCALE GENOMIC DNA]</scope>
    <source>
        <strain evidence="5">IBCAS-2021</strain>
        <tissue evidence="5">Leaf</tissue>
    </source>
</reference>
<name>A0AAV7EQ68_ARIFI</name>
<keyword evidence="2" id="KW-0325">Glycoprotein</keyword>
<evidence type="ECO:0000313" key="5">
    <source>
        <dbReference type="EMBL" id="KAG9449996.1"/>
    </source>
</evidence>
<evidence type="ECO:0000256" key="2">
    <source>
        <dbReference type="ARBA" id="ARBA00023180"/>
    </source>
</evidence>
<protein>
    <recommendedName>
        <fullName evidence="4">BURP domain-containing protein</fullName>
    </recommendedName>
</protein>
<dbReference type="Pfam" id="PF03181">
    <property type="entry name" value="BURP"/>
    <property type="match status" value="1"/>
</dbReference>
<dbReference type="PANTHER" id="PTHR31458">
    <property type="entry name" value="POLYGALACTURONASE 1 BETA-LIKE PROTEIN 2"/>
    <property type="match status" value="1"/>
</dbReference>
<comment type="caution">
    <text evidence="5">The sequence shown here is derived from an EMBL/GenBank/DDBJ whole genome shotgun (WGS) entry which is preliminary data.</text>
</comment>
<dbReference type="PROSITE" id="PS51277">
    <property type="entry name" value="BURP"/>
    <property type="match status" value="1"/>
</dbReference>
<dbReference type="Proteomes" id="UP000825729">
    <property type="component" value="Unassembled WGS sequence"/>
</dbReference>
<evidence type="ECO:0000259" key="4">
    <source>
        <dbReference type="PROSITE" id="PS51277"/>
    </source>
</evidence>
<accession>A0AAV7EQ68</accession>
<dbReference type="SMART" id="SM01045">
    <property type="entry name" value="BURP"/>
    <property type="match status" value="1"/>
</dbReference>
<feature type="signal peptide" evidence="3">
    <location>
        <begin position="1"/>
        <end position="22"/>
    </location>
</feature>
<dbReference type="PANTHER" id="PTHR31458:SF2">
    <property type="entry name" value="POLYGALACTURONASE 1 BETA-LIKE PROTEIN 2"/>
    <property type="match status" value="1"/>
</dbReference>